<dbReference type="InterPro" id="IPR009045">
    <property type="entry name" value="Zn_M74/Hedgehog-like"/>
</dbReference>
<reference evidence="4" key="1">
    <citation type="submission" date="2023-06" db="EMBL/GenBank/DDBJ databases">
        <title>Egi l300058.</title>
        <authorList>
            <person name="Gao L."/>
            <person name="Fang B.-Z."/>
            <person name="Li W.-J."/>
        </authorList>
    </citation>
    <scope>NUCLEOTIDE SEQUENCE</scope>
    <source>
        <strain evidence="4">EGI L300058</strain>
    </source>
</reference>
<evidence type="ECO:0000313" key="5">
    <source>
        <dbReference type="Proteomes" id="UP001172708"/>
    </source>
</evidence>
<feature type="region of interest" description="Disordered" evidence="1">
    <location>
        <begin position="84"/>
        <end position="105"/>
    </location>
</feature>
<dbReference type="InterPro" id="IPR039561">
    <property type="entry name" value="Peptidase_M15C"/>
</dbReference>
<proteinExistence type="predicted"/>
<comment type="caution">
    <text evidence="4">The sequence shown here is derived from an EMBL/GenBank/DDBJ whole genome shotgun (WGS) entry which is preliminary data.</text>
</comment>
<evidence type="ECO:0000256" key="1">
    <source>
        <dbReference type="SAM" id="MobiDB-lite"/>
    </source>
</evidence>
<dbReference type="Pfam" id="PF13539">
    <property type="entry name" value="Peptidase_M15_4"/>
    <property type="match status" value="1"/>
</dbReference>
<dbReference type="Gene3D" id="3.30.1380.10">
    <property type="match status" value="1"/>
</dbReference>
<feature type="chain" id="PRO_5046744513" evidence="2">
    <location>
        <begin position="18"/>
        <end position="296"/>
    </location>
</feature>
<dbReference type="Proteomes" id="UP001172708">
    <property type="component" value="Unassembled WGS sequence"/>
</dbReference>
<dbReference type="EMBL" id="JAUHQA010000001">
    <property type="protein sequence ID" value="MDN4481204.1"/>
    <property type="molecule type" value="Genomic_DNA"/>
</dbReference>
<dbReference type="PROSITE" id="PS51257">
    <property type="entry name" value="PROKAR_LIPOPROTEIN"/>
    <property type="match status" value="1"/>
</dbReference>
<accession>A0ABT8GIY4</accession>
<feature type="compositionally biased region" description="Low complexity" evidence="1">
    <location>
        <begin position="33"/>
        <end position="52"/>
    </location>
</feature>
<evidence type="ECO:0000313" key="4">
    <source>
        <dbReference type="EMBL" id="MDN4481204.1"/>
    </source>
</evidence>
<protein>
    <submittedName>
        <fullName evidence="4">M15 family metallopeptidase</fullName>
    </submittedName>
</protein>
<dbReference type="SUPFAM" id="SSF55166">
    <property type="entry name" value="Hedgehog/DD-peptidase"/>
    <property type="match status" value="1"/>
</dbReference>
<keyword evidence="2" id="KW-0732">Signal</keyword>
<evidence type="ECO:0000256" key="2">
    <source>
        <dbReference type="SAM" id="SignalP"/>
    </source>
</evidence>
<dbReference type="RefSeq" id="WP_301142745.1">
    <property type="nucleotide sequence ID" value="NZ_JAUHQA010000001.1"/>
</dbReference>
<organism evidence="4 5">
    <name type="scientific">Demequina muriae</name>
    <dbReference type="NCBI Taxonomy" id="3051664"/>
    <lineage>
        <taxon>Bacteria</taxon>
        <taxon>Bacillati</taxon>
        <taxon>Actinomycetota</taxon>
        <taxon>Actinomycetes</taxon>
        <taxon>Micrococcales</taxon>
        <taxon>Demequinaceae</taxon>
        <taxon>Demequina</taxon>
    </lineage>
</organism>
<keyword evidence="5" id="KW-1185">Reference proteome</keyword>
<gene>
    <name evidence="4" type="ORF">QQX02_09740</name>
</gene>
<name>A0ABT8GIY4_9MICO</name>
<feature type="domain" description="Peptidase M15C" evidence="3">
    <location>
        <begin position="214"/>
        <end position="292"/>
    </location>
</feature>
<feature type="region of interest" description="Disordered" evidence="1">
    <location>
        <begin position="33"/>
        <end position="57"/>
    </location>
</feature>
<evidence type="ECO:0000259" key="3">
    <source>
        <dbReference type="Pfam" id="PF13539"/>
    </source>
</evidence>
<feature type="signal peptide" evidence="2">
    <location>
        <begin position="1"/>
        <end position="17"/>
    </location>
</feature>
<sequence>MPSRLALLTLAAAVALGGCSVLSPSPTPTVTVEAVTTATATPEPEPEPVVSEQPDRDDHDDLYARPIWLGTIPLAIQEDNLGQRKPTPEELQDRQLAPRPWLPDPESEEFAYEITEVPDDVAARSSWRRECPIGLDELRYITMTYWGFDQEPHTGEMLIHRDRAEEVVGAFEKIYDARFPIEEMRVISLEEHLSPPTGDQNVTSAFWCRRVVGAATVWSEHSKGLAVDINPFHNPYYKGEELFPELAESYKDREWKRDGMIYDPSVVYDAFEEIGWTWGGHWDGREDWMHFSAEGG</sequence>